<feature type="domain" description="Ice-binding protein C-terminal" evidence="2">
    <location>
        <begin position="198"/>
        <end position="219"/>
    </location>
</feature>
<organism evidence="3 4">
    <name type="scientific">Limihaloglobus sulfuriphilus</name>
    <dbReference type="NCBI Taxonomy" id="1851148"/>
    <lineage>
        <taxon>Bacteria</taxon>
        <taxon>Pseudomonadati</taxon>
        <taxon>Planctomycetota</taxon>
        <taxon>Phycisphaerae</taxon>
        <taxon>Sedimentisphaerales</taxon>
        <taxon>Sedimentisphaeraceae</taxon>
        <taxon>Limihaloglobus</taxon>
    </lineage>
</organism>
<accession>A0A1Q2MJD4</accession>
<feature type="chain" id="PRO_5012207915" evidence="1">
    <location>
        <begin position="21"/>
        <end position="220"/>
    </location>
</feature>
<evidence type="ECO:0000313" key="3">
    <source>
        <dbReference type="EMBL" id="AQQ72587.1"/>
    </source>
</evidence>
<evidence type="ECO:0000259" key="2">
    <source>
        <dbReference type="Pfam" id="PF07589"/>
    </source>
</evidence>
<reference evidence="4" key="1">
    <citation type="submission" date="2017-02" db="EMBL/GenBank/DDBJ databases">
        <title>Comparative genomics and description of representatives of a novel lineage of planctomycetes thriving in anoxic sediments.</title>
        <authorList>
            <person name="Spring S."/>
            <person name="Bunk B."/>
            <person name="Sproer C."/>
        </authorList>
    </citation>
    <scope>NUCLEOTIDE SEQUENCE [LARGE SCALE GENOMIC DNA]</scope>
    <source>
        <strain evidence="4">SM-Chi-D1</strain>
    </source>
</reference>
<dbReference type="OrthoDB" id="8596429at2"/>
<evidence type="ECO:0000256" key="1">
    <source>
        <dbReference type="SAM" id="SignalP"/>
    </source>
</evidence>
<dbReference type="InterPro" id="IPR013424">
    <property type="entry name" value="Ice-binding_C"/>
</dbReference>
<sequence length="220" mass="23221" precursor="true">MSTKTNLMVLMLAAVSVATAAVTVVPELINGGFDAANEWQGWRYYDTTGSKTAFGWPAGYEGTLRSANYVQTAPALAGEDYGLDRFAVDGCPAVSTGDVVQLGFAAIKYADDASKLSVMIAEYIDNNADGHPDVFAGVQSGPTDNLFDIGLGVWGEYTTAEYTVQGANTNCLNILFQYRNASGALVAGNYGIDSVQFVPEPATMAMLGLGAIGMIKRRKA</sequence>
<gene>
    <name evidence="3" type="ORF">SMSP2_02977</name>
</gene>
<dbReference type="Pfam" id="PF07589">
    <property type="entry name" value="PEP-CTERM"/>
    <property type="match status" value="1"/>
</dbReference>
<proteinExistence type="predicted"/>
<dbReference type="NCBIfam" id="TIGR02595">
    <property type="entry name" value="PEP_CTERM"/>
    <property type="match status" value="1"/>
</dbReference>
<dbReference type="Proteomes" id="UP000188181">
    <property type="component" value="Chromosome"/>
</dbReference>
<dbReference type="STRING" id="1851148.SMSP2_02977"/>
<keyword evidence="1" id="KW-0732">Signal</keyword>
<keyword evidence="4" id="KW-1185">Reference proteome</keyword>
<feature type="signal peptide" evidence="1">
    <location>
        <begin position="1"/>
        <end position="20"/>
    </location>
</feature>
<dbReference type="KEGG" id="pbas:SMSP2_02977"/>
<evidence type="ECO:0000313" key="4">
    <source>
        <dbReference type="Proteomes" id="UP000188181"/>
    </source>
</evidence>
<dbReference type="AlphaFoldDB" id="A0A1Q2MJD4"/>
<dbReference type="RefSeq" id="WP_146684763.1">
    <property type="nucleotide sequence ID" value="NZ_CP019646.1"/>
</dbReference>
<name>A0A1Q2MJD4_9BACT</name>
<protein>
    <submittedName>
        <fullName evidence="3">PEP-CTERM motif protein</fullName>
    </submittedName>
</protein>
<dbReference type="EMBL" id="CP019646">
    <property type="protein sequence ID" value="AQQ72587.1"/>
    <property type="molecule type" value="Genomic_DNA"/>
</dbReference>